<reference evidence="2" key="1">
    <citation type="journal article" date="2019" name="Database">
        <title>The radish genome database (RadishGD): an integrated information resource for radish genomics.</title>
        <authorList>
            <person name="Yu H.J."/>
            <person name="Baek S."/>
            <person name="Lee Y.J."/>
            <person name="Cho A."/>
            <person name="Mun J.H."/>
        </authorList>
    </citation>
    <scope>NUCLEOTIDE SEQUENCE [LARGE SCALE GENOMIC DNA]</scope>
    <source>
        <strain evidence="2">cv. WK10039</strain>
    </source>
</reference>
<dbReference type="GO" id="GO:0010468">
    <property type="term" value="P:regulation of gene expression"/>
    <property type="evidence" value="ECO:0007669"/>
    <property type="project" value="InterPro"/>
</dbReference>
<dbReference type="AlphaFoldDB" id="A0A6J0KPD5"/>
<feature type="region of interest" description="Disordered" evidence="1">
    <location>
        <begin position="186"/>
        <end position="206"/>
    </location>
</feature>
<dbReference type="InterPro" id="IPR024768">
    <property type="entry name" value="Marf1"/>
</dbReference>
<dbReference type="OrthoDB" id="1113968at2759"/>
<dbReference type="GeneID" id="108821266"/>
<dbReference type="RefSeq" id="XP_018449817.1">
    <property type="nucleotide sequence ID" value="XM_018594315.2"/>
</dbReference>
<sequence length="206" mass="23560">MSEKVLPEENQILILDDDENITPPLVINKTRKTVVYWDMVDYPVPKDVDVASLHSRIESILHDLGCQEVSIMAYGYKNWFSDELKRKFMDAKIFVDYLPEGGDDFARMTWILVDITCLPVLFPKPNVIVLSKHMEKEAVGCFQFMYMNGVGVLLSKTEPDWLLPDESSAFELTSLFEHLDCEKPQREDTLANSVDHPLGEKTNVSS</sequence>
<evidence type="ECO:0000256" key="1">
    <source>
        <dbReference type="SAM" id="MobiDB-lite"/>
    </source>
</evidence>
<gene>
    <name evidence="3" type="primary">LOC108821266</name>
</gene>
<dbReference type="PANTHER" id="PTHR14379:SF7">
    <property type="entry name" value="ENDONUCLEASE OR GLYCOSYL HYDROLASE-RELATED"/>
    <property type="match status" value="1"/>
</dbReference>
<dbReference type="GO" id="GO:0005777">
    <property type="term" value="C:peroxisome"/>
    <property type="evidence" value="ECO:0007669"/>
    <property type="project" value="InterPro"/>
</dbReference>
<dbReference type="PANTHER" id="PTHR14379">
    <property type="entry name" value="LIMKAIN B LKAP"/>
    <property type="match status" value="1"/>
</dbReference>
<dbReference type="Proteomes" id="UP000504610">
    <property type="component" value="Chromosome 8"/>
</dbReference>
<organism evidence="2 3">
    <name type="scientific">Raphanus sativus</name>
    <name type="common">Radish</name>
    <name type="synonym">Raphanus raphanistrum var. sativus</name>
    <dbReference type="NCBI Taxonomy" id="3726"/>
    <lineage>
        <taxon>Eukaryota</taxon>
        <taxon>Viridiplantae</taxon>
        <taxon>Streptophyta</taxon>
        <taxon>Embryophyta</taxon>
        <taxon>Tracheophyta</taxon>
        <taxon>Spermatophyta</taxon>
        <taxon>Magnoliopsida</taxon>
        <taxon>eudicotyledons</taxon>
        <taxon>Gunneridae</taxon>
        <taxon>Pentapetalae</taxon>
        <taxon>rosids</taxon>
        <taxon>malvids</taxon>
        <taxon>Brassicales</taxon>
        <taxon>Brassicaceae</taxon>
        <taxon>Brassiceae</taxon>
        <taxon>Raphanus</taxon>
    </lineage>
</organism>
<name>A0A6J0KPD5_RAPSA</name>
<dbReference type="KEGG" id="rsz:108821266"/>
<accession>A0A6J0KPD5</accession>
<protein>
    <submittedName>
        <fullName evidence="3">Uncharacterized protein LOC108821266</fullName>
    </submittedName>
</protein>
<evidence type="ECO:0000313" key="3">
    <source>
        <dbReference type="RefSeq" id="XP_018449817.1"/>
    </source>
</evidence>
<proteinExistence type="predicted"/>
<keyword evidence="2" id="KW-1185">Reference proteome</keyword>
<reference evidence="3" key="2">
    <citation type="submission" date="2025-08" db="UniProtKB">
        <authorList>
            <consortium name="RefSeq"/>
        </authorList>
    </citation>
    <scope>IDENTIFICATION</scope>
    <source>
        <tissue evidence="3">Leaf</tissue>
    </source>
</reference>
<evidence type="ECO:0000313" key="2">
    <source>
        <dbReference type="Proteomes" id="UP000504610"/>
    </source>
</evidence>